<keyword evidence="7" id="KW-0547">Nucleotide-binding</keyword>
<evidence type="ECO:0000256" key="8">
    <source>
        <dbReference type="ARBA" id="ARBA00022827"/>
    </source>
</evidence>
<comment type="caution">
    <text evidence="11">The sequence shown here is derived from an EMBL/GenBank/DDBJ whole genome shotgun (WGS) entry which is preliminary data.</text>
</comment>
<dbReference type="GO" id="GO:0006747">
    <property type="term" value="P:FAD biosynthetic process"/>
    <property type="evidence" value="ECO:0007669"/>
    <property type="project" value="UniProtKB-UniPathway"/>
</dbReference>
<keyword evidence="5" id="KW-0808">Transferase</keyword>
<dbReference type="InterPro" id="IPR014729">
    <property type="entry name" value="Rossmann-like_a/b/a_fold"/>
</dbReference>
<comment type="pathway">
    <text evidence="1">Cofactor biosynthesis; FAD biosynthesis; FAD from FMN: step 1/1.</text>
</comment>
<name>A0A645EG85_9ZZZZ</name>
<protein>
    <submittedName>
        <fullName evidence="11">Riboflavin biosynthesis protein RibF</fullName>
    </submittedName>
</protein>
<dbReference type="InterPro" id="IPR023465">
    <property type="entry name" value="Riboflavin_kinase_dom_sf"/>
</dbReference>
<dbReference type="PANTHER" id="PTHR22749">
    <property type="entry name" value="RIBOFLAVIN KINASE/FMN ADENYLYLTRANSFERASE"/>
    <property type="match status" value="1"/>
</dbReference>
<evidence type="ECO:0000256" key="9">
    <source>
        <dbReference type="ARBA" id="ARBA00022840"/>
    </source>
</evidence>
<proteinExistence type="inferred from homology"/>
<dbReference type="GO" id="GO:0008531">
    <property type="term" value="F:riboflavin kinase activity"/>
    <property type="evidence" value="ECO:0007669"/>
    <property type="project" value="InterPro"/>
</dbReference>
<keyword evidence="4" id="KW-0288">FMN</keyword>
<dbReference type="GO" id="GO:0009231">
    <property type="term" value="P:riboflavin biosynthetic process"/>
    <property type="evidence" value="ECO:0007669"/>
    <property type="project" value="InterPro"/>
</dbReference>
<dbReference type="InterPro" id="IPR015864">
    <property type="entry name" value="FAD_synthase"/>
</dbReference>
<dbReference type="UniPathway" id="UPA00277">
    <property type="reaction ID" value="UER00407"/>
</dbReference>
<evidence type="ECO:0000256" key="1">
    <source>
        <dbReference type="ARBA" id="ARBA00004726"/>
    </source>
</evidence>
<dbReference type="Gene3D" id="3.40.50.620">
    <property type="entry name" value="HUPs"/>
    <property type="match status" value="1"/>
</dbReference>
<dbReference type="AlphaFoldDB" id="A0A645EG85"/>
<dbReference type="GO" id="GO:0009398">
    <property type="term" value="P:FMN biosynthetic process"/>
    <property type="evidence" value="ECO:0007669"/>
    <property type="project" value="TreeGrafter"/>
</dbReference>
<keyword evidence="3" id="KW-0285">Flavoprotein</keyword>
<evidence type="ECO:0000256" key="6">
    <source>
        <dbReference type="ARBA" id="ARBA00022695"/>
    </source>
</evidence>
<dbReference type="InterPro" id="IPR015865">
    <property type="entry name" value="Riboflavin_kinase_bac/euk"/>
</dbReference>
<dbReference type="EMBL" id="VSSQ01045713">
    <property type="protein sequence ID" value="MPM99622.1"/>
    <property type="molecule type" value="Genomic_DNA"/>
</dbReference>
<keyword evidence="8" id="KW-0274">FAD</keyword>
<sequence length="195" mass="21635">MVHIVAGHDFHFGYKGEGNPRRLQEKCAQLGIGCDIVDRVELEGVTVSSTYIRNLIAQGEIELANHFLGHPHVLSDTVSHGKKLGSTLGFPTVNLHLPQGVLAPAFGVYCSKVTLDSGECFQAVTNVGVRPTVDDQRQLTVESFLLDFNGDLYGRAVRIEFYKFLREECKFSDIGALREQICNDVDRTKFFFNGA</sequence>
<dbReference type="Gene3D" id="2.40.30.30">
    <property type="entry name" value="Riboflavin kinase-like"/>
    <property type="match status" value="1"/>
</dbReference>
<keyword evidence="6" id="KW-0548">Nucleotidyltransferase</keyword>
<organism evidence="11">
    <name type="scientific">bioreactor metagenome</name>
    <dbReference type="NCBI Taxonomy" id="1076179"/>
    <lineage>
        <taxon>unclassified sequences</taxon>
        <taxon>metagenomes</taxon>
        <taxon>ecological metagenomes</taxon>
    </lineage>
</organism>
<dbReference type="SUPFAM" id="SSF82114">
    <property type="entry name" value="Riboflavin kinase-like"/>
    <property type="match status" value="1"/>
</dbReference>
<evidence type="ECO:0000256" key="7">
    <source>
        <dbReference type="ARBA" id="ARBA00022741"/>
    </source>
</evidence>
<keyword evidence="9" id="KW-0067">ATP-binding</keyword>
<dbReference type="GO" id="GO:0005524">
    <property type="term" value="F:ATP binding"/>
    <property type="evidence" value="ECO:0007669"/>
    <property type="project" value="UniProtKB-KW"/>
</dbReference>
<gene>
    <name evidence="11" type="primary">ribF_33</name>
    <name evidence="11" type="ORF">SDC9_146814</name>
</gene>
<evidence type="ECO:0000256" key="5">
    <source>
        <dbReference type="ARBA" id="ARBA00022679"/>
    </source>
</evidence>
<reference evidence="11" key="1">
    <citation type="submission" date="2019-08" db="EMBL/GenBank/DDBJ databases">
        <authorList>
            <person name="Kucharzyk K."/>
            <person name="Murdoch R.W."/>
            <person name="Higgins S."/>
            <person name="Loffler F."/>
        </authorList>
    </citation>
    <scope>NUCLEOTIDE SEQUENCE</scope>
</reference>
<evidence type="ECO:0000259" key="10">
    <source>
        <dbReference type="SMART" id="SM00904"/>
    </source>
</evidence>
<evidence type="ECO:0000313" key="11">
    <source>
        <dbReference type="EMBL" id="MPM99622.1"/>
    </source>
</evidence>
<dbReference type="GO" id="GO:0003919">
    <property type="term" value="F:FMN adenylyltransferase activity"/>
    <property type="evidence" value="ECO:0007669"/>
    <property type="project" value="InterPro"/>
</dbReference>
<evidence type="ECO:0000256" key="2">
    <source>
        <dbReference type="ARBA" id="ARBA00010214"/>
    </source>
</evidence>
<dbReference type="InterPro" id="IPR023468">
    <property type="entry name" value="Riboflavin_kinase"/>
</dbReference>
<dbReference type="SMART" id="SM00904">
    <property type="entry name" value="Flavokinase"/>
    <property type="match status" value="1"/>
</dbReference>
<dbReference type="Pfam" id="PF01687">
    <property type="entry name" value="Flavokinase"/>
    <property type="match status" value="1"/>
</dbReference>
<dbReference type="PANTHER" id="PTHR22749:SF6">
    <property type="entry name" value="RIBOFLAVIN KINASE"/>
    <property type="match status" value="1"/>
</dbReference>
<evidence type="ECO:0000256" key="4">
    <source>
        <dbReference type="ARBA" id="ARBA00022643"/>
    </source>
</evidence>
<comment type="similarity">
    <text evidence="2">Belongs to the RibF family.</text>
</comment>
<evidence type="ECO:0000256" key="3">
    <source>
        <dbReference type="ARBA" id="ARBA00022630"/>
    </source>
</evidence>
<feature type="domain" description="Riboflavin kinase" evidence="10">
    <location>
        <begin position="67"/>
        <end position="193"/>
    </location>
</feature>
<dbReference type="Pfam" id="PF06574">
    <property type="entry name" value="FAD_syn"/>
    <property type="match status" value="1"/>
</dbReference>
<accession>A0A645EG85</accession>
<dbReference type="SUPFAM" id="SSF52374">
    <property type="entry name" value="Nucleotidylyl transferase"/>
    <property type="match status" value="1"/>
</dbReference>